<dbReference type="Proteomes" id="UP000663861">
    <property type="component" value="Unassembled WGS sequence"/>
</dbReference>
<dbReference type="InterPro" id="IPR021102">
    <property type="entry name" value="PNGase_A"/>
</dbReference>
<dbReference type="AlphaFoldDB" id="A0A8H3BWT1"/>
<name>A0A8H3BWT1_9AGAM</name>
<proteinExistence type="predicted"/>
<feature type="region of interest" description="Disordered" evidence="1">
    <location>
        <begin position="704"/>
        <end position="733"/>
    </location>
</feature>
<reference evidence="3" key="1">
    <citation type="submission" date="2021-01" db="EMBL/GenBank/DDBJ databases">
        <authorList>
            <person name="Kaushik A."/>
        </authorList>
    </citation>
    <scope>NUCLEOTIDE SEQUENCE</scope>
    <source>
        <strain evidence="3">AG4-RS23</strain>
    </source>
</reference>
<dbReference type="Pfam" id="PF12222">
    <property type="entry name" value="PNGaseA"/>
    <property type="match status" value="3"/>
</dbReference>
<evidence type="ECO:0000313" key="4">
    <source>
        <dbReference type="Proteomes" id="UP000663861"/>
    </source>
</evidence>
<comment type="caution">
    <text evidence="3">The sequence shown here is derived from an EMBL/GenBank/DDBJ whole genome shotgun (WGS) entry which is preliminary data.</text>
</comment>
<dbReference type="PANTHER" id="PTHR31104">
    <property type="entry name" value="PEPTIDE-N4-(N-ACETYL-BETA-GLUCOSAMINYL)ASPARAGINE AMIDASE A PROTEIN"/>
    <property type="match status" value="1"/>
</dbReference>
<evidence type="ECO:0000313" key="3">
    <source>
        <dbReference type="EMBL" id="CAE6467104.1"/>
    </source>
</evidence>
<feature type="domain" description="Peptide N-acetyl-beta-D-glucosaminyl asparaginase amidase A N-terminal" evidence="2">
    <location>
        <begin position="124"/>
        <end position="184"/>
    </location>
</feature>
<feature type="compositionally biased region" description="Basic and acidic residues" evidence="1">
    <location>
        <begin position="721"/>
        <end position="733"/>
    </location>
</feature>
<gene>
    <name evidence="3" type="ORF">RDB_LOCUS76143</name>
</gene>
<evidence type="ECO:0000256" key="1">
    <source>
        <dbReference type="SAM" id="MobiDB-lite"/>
    </source>
</evidence>
<dbReference type="InterPro" id="IPR056948">
    <property type="entry name" value="PNGaseA_N"/>
</dbReference>
<dbReference type="EMBL" id="CAJMWY010001432">
    <property type="protein sequence ID" value="CAE6467104.1"/>
    <property type="molecule type" value="Genomic_DNA"/>
</dbReference>
<evidence type="ECO:0000259" key="2">
    <source>
        <dbReference type="Pfam" id="PF12222"/>
    </source>
</evidence>
<protein>
    <recommendedName>
        <fullName evidence="2">Peptide N-acetyl-beta-D-glucosaminyl asparaginase amidase A N-terminal domain-containing protein</fullName>
    </recommendedName>
</protein>
<sequence>TFLPLLFNLFSSSDQMQWLSSPLYNQQVLSTCFGELAMKAFPPLLAAASALLASETIGLGQKVFEVPELEQLSTVSGLPTPAHLVSELGVGLNSLNRRVPLSTNDNTTIPLVDLQILHPPPIPKTGTHCTVELLKYAFGNSYDAPAVVSYSPPTSKDCGTVGSWGAVVGNLTVYSNGTQYDRLSDCGAVGSWGAVVGNLTVYSNGTQYDRLSSLYLDHVEIWRHSSAEPTKTGTVWTALKDLTPYTSLLSKNGTLLMDFSNIISADLGLDGVFYVTLTAAFYSDALKAPSGTKPPAEAVIPLSNLSPDHSNYFTISDSAVGGVSNVTIPSNAVSAVVEVYCSGNSAEEFWYLIPSNAVSAVVEVYCSGNSAEEFWYLNTPDEIASYFSPAAGLVTKGPFREVQVLVDGKLAGVVWPFPVIYTGGVTPTNWRPLTSYGAYNQPTYFVDITPFLPTLTDSAPHNITLSVLGQGLSPPHSINSNWFVSGNLQLTLGDSQTRTTGKITSYSVDPYVDPSVKGSASSGNLTIHASVAAQRKLRIASELVIGGKEKRSVVFEQNLKFENAQDYANDGWVQWGSQLTTGYTKSSINGRVSLLDTFSYPLSVFSNYTLYSMQFGAYGSAINQTFARALQPPSGVAHTIFWTSRAQGWVGMDDAPGLRHAINGTGETIQAFAYGDVAGETYFRKSHAKNDGWVSDKVWGTLASANPPVKDTNPNGGSGFRRRELETRFPRVN</sequence>
<feature type="non-terminal residue" evidence="3">
    <location>
        <position position="733"/>
    </location>
</feature>
<feature type="domain" description="Peptide N-acetyl-beta-D-glucosaminyl asparaginase amidase A N-terminal" evidence="2">
    <location>
        <begin position="353"/>
        <end position="507"/>
    </location>
</feature>
<organism evidence="3 4">
    <name type="scientific">Rhizoctonia solani</name>
    <dbReference type="NCBI Taxonomy" id="456999"/>
    <lineage>
        <taxon>Eukaryota</taxon>
        <taxon>Fungi</taxon>
        <taxon>Dikarya</taxon>
        <taxon>Basidiomycota</taxon>
        <taxon>Agaricomycotina</taxon>
        <taxon>Agaricomycetes</taxon>
        <taxon>Cantharellales</taxon>
        <taxon>Ceratobasidiaceae</taxon>
        <taxon>Rhizoctonia</taxon>
    </lineage>
</organism>
<accession>A0A8H3BWT1</accession>
<feature type="domain" description="Peptide N-acetyl-beta-D-glucosaminyl asparaginase amidase A N-terminal" evidence="2">
    <location>
        <begin position="191"/>
        <end position="351"/>
    </location>
</feature>
<dbReference type="Pfam" id="PF25156">
    <property type="entry name" value="PNGase_A_C"/>
    <property type="match status" value="1"/>
</dbReference>